<dbReference type="AlphaFoldDB" id="A0ABD2IK05"/>
<name>A0ABD2IK05_9BILA</name>
<evidence type="ECO:0000313" key="3">
    <source>
        <dbReference type="Proteomes" id="UP001620626"/>
    </source>
</evidence>
<dbReference type="EMBL" id="JBICBT010001160">
    <property type="protein sequence ID" value="KAL3080454.1"/>
    <property type="molecule type" value="Genomic_DNA"/>
</dbReference>
<gene>
    <name evidence="2" type="ORF">niasHT_038891</name>
</gene>
<sequence length="127" mass="14024">MVGSILHSSFLVVLLCRSVLSGDVKCKTGIGSEKGMILEKKETFEIAKCAAIFCSTIDGKYQWNEWYATYPNATKEECLNDTTSDIVEGRTEHNLPIGKWTDWVCTCQFGASGVDMANAKFEPPTES</sequence>
<protein>
    <recommendedName>
        <fullName evidence="4">Secreted protein</fullName>
    </recommendedName>
</protein>
<feature type="signal peptide" evidence="1">
    <location>
        <begin position="1"/>
        <end position="21"/>
    </location>
</feature>
<keyword evidence="3" id="KW-1185">Reference proteome</keyword>
<evidence type="ECO:0000256" key="1">
    <source>
        <dbReference type="SAM" id="SignalP"/>
    </source>
</evidence>
<evidence type="ECO:0000313" key="2">
    <source>
        <dbReference type="EMBL" id="KAL3080454.1"/>
    </source>
</evidence>
<comment type="caution">
    <text evidence="2">The sequence shown here is derived from an EMBL/GenBank/DDBJ whole genome shotgun (WGS) entry which is preliminary data.</text>
</comment>
<keyword evidence="1" id="KW-0732">Signal</keyword>
<accession>A0ABD2IK05</accession>
<evidence type="ECO:0008006" key="4">
    <source>
        <dbReference type="Google" id="ProtNLM"/>
    </source>
</evidence>
<dbReference type="Proteomes" id="UP001620626">
    <property type="component" value="Unassembled WGS sequence"/>
</dbReference>
<feature type="chain" id="PRO_5044858846" description="Secreted protein" evidence="1">
    <location>
        <begin position="22"/>
        <end position="127"/>
    </location>
</feature>
<organism evidence="2 3">
    <name type="scientific">Heterodera trifolii</name>
    <dbReference type="NCBI Taxonomy" id="157864"/>
    <lineage>
        <taxon>Eukaryota</taxon>
        <taxon>Metazoa</taxon>
        <taxon>Ecdysozoa</taxon>
        <taxon>Nematoda</taxon>
        <taxon>Chromadorea</taxon>
        <taxon>Rhabditida</taxon>
        <taxon>Tylenchina</taxon>
        <taxon>Tylenchomorpha</taxon>
        <taxon>Tylenchoidea</taxon>
        <taxon>Heteroderidae</taxon>
        <taxon>Heteroderinae</taxon>
        <taxon>Heterodera</taxon>
    </lineage>
</organism>
<reference evidence="2 3" key="1">
    <citation type="submission" date="2024-10" db="EMBL/GenBank/DDBJ databases">
        <authorList>
            <person name="Kim D."/>
        </authorList>
    </citation>
    <scope>NUCLEOTIDE SEQUENCE [LARGE SCALE GENOMIC DNA]</scope>
    <source>
        <strain evidence="2">BH-2024</strain>
    </source>
</reference>
<proteinExistence type="predicted"/>